<dbReference type="OrthoDB" id="582675at2"/>
<keyword evidence="1" id="KW-1133">Transmembrane helix</keyword>
<keyword evidence="3" id="KW-1185">Reference proteome</keyword>
<proteinExistence type="predicted"/>
<evidence type="ECO:0008006" key="4">
    <source>
        <dbReference type="Google" id="ProtNLM"/>
    </source>
</evidence>
<accession>A0A401UBL9</accession>
<feature type="transmembrane region" description="Helical" evidence="1">
    <location>
        <begin position="6"/>
        <end position="29"/>
    </location>
</feature>
<organism evidence="2 3">
    <name type="scientific">Chryseotalea sanaruensis</name>
    <dbReference type="NCBI Taxonomy" id="2482724"/>
    <lineage>
        <taxon>Bacteria</taxon>
        <taxon>Pseudomonadati</taxon>
        <taxon>Bacteroidota</taxon>
        <taxon>Cytophagia</taxon>
        <taxon>Cytophagales</taxon>
        <taxon>Chryseotaleaceae</taxon>
        <taxon>Chryseotalea</taxon>
    </lineage>
</organism>
<evidence type="ECO:0000313" key="3">
    <source>
        <dbReference type="Proteomes" id="UP000288227"/>
    </source>
</evidence>
<gene>
    <name evidence="2" type="ORF">SanaruYs_25390</name>
</gene>
<comment type="caution">
    <text evidence="2">The sequence shown here is derived from an EMBL/GenBank/DDBJ whole genome shotgun (WGS) entry which is preliminary data.</text>
</comment>
<dbReference type="EMBL" id="BHXQ01000004">
    <property type="protein sequence ID" value="GCC52303.1"/>
    <property type="molecule type" value="Genomic_DNA"/>
</dbReference>
<evidence type="ECO:0000313" key="2">
    <source>
        <dbReference type="EMBL" id="GCC52303.1"/>
    </source>
</evidence>
<sequence>MKFTQIGRPIIMVCIIVEMTLIGFMLFYAEKPSHELMFGFSTFLLVFLIFFYKLEVKVSDTKLVIAFGIGLIRKTIPIHSLQEARPAKSSVAGSGQISNYMLYSLGGVDCVEILFKDKLKSIRVGSDAPTQLSDFLNSRIQK</sequence>
<protein>
    <recommendedName>
        <fullName evidence="4">PH domain-containing protein</fullName>
    </recommendedName>
</protein>
<feature type="transmembrane region" description="Helical" evidence="1">
    <location>
        <begin position="36"/>
        <end position="54"/>
    </location>
</feature>
<name>A0A401UBL9_9BACT</name>
<keyword evidence="1" id="KW-0812">Transmembrane</keyword>
<dbReference type="RefSeq" id="WP_127122941.1">
    <property type="nucleotide sequence ID" value="NZ_BHXQ01000004.1"/>
</dbReference>
<reference evidence="2 3" key="1">
    <citation type="submission" date="2018-11" db="EMBL/GenBank/DDBJ databases">
        <title>Chryseotalea sanarue gen. nov., sp., nov., a member of the family Cytophagaceae, isolated from a brackish lake in Hamamatsu Japan.</title>
        <authorList>
            <person name="Maejima Y."/>
            <person name="Iino T."/>
            <person name="Muraguchi Y."/>
            <person name="Fukuda K."/>
            <person name="Ohkuma M."/>
            <person name="Moriuchi R."/>
            <person name="Dohra H."/>
            <person name="Kimbara K."/>
            <person name="Shintani M."/>
        </authorList>
    </citation>
    <scope>NUCLEOTIDE SEQUENCE [LARGE SCALE GENOMIC DNA]</scope>
    <source>
        <strain evidence="2 3">Ys</strain>
    </source>
</reference>
<dbReference type="Proteomes" id="UP000288227">
    <property type="component" value="Unassembled WGS sequence"/>
</dbReference>
<evidence type="ECO:0000256" key="1">
    <source>
        <dbReference type="SAM" id="Phobius"/>
    </source>
</evidence>
<dbReference type="AlphaFoldDB" id="A0A401UBL9"/>
<keyword evidence="1" id="KW-0472">Membrane</keyword>